<evidence type="ECO:0000313" key="3">
    <source>
        <dbReference type="Proteomes" id="UP000176422"/>
    </source>
</evidence>
<accession>A0A1F8DWB4</accession>
<dbReference type="AlphaFoldDB" id="A0A1F8DWB4"/>
<feature type="region of interest" description="Disordered" evidence="1">
    <location>
        <begin position="55"/>
        <end position="84"/>
    </location>
</feature>
<name>A0A1F8DWB4_9BACT</name>
<proteinExistence type="predicted"/>
<comment type="caution">
    <text evidence="2">The sequence shown here is derived from an EMBL/GenBank/DDBJ whole genome shotgun (WGS) entry which is preliminary data.</text>
</comment>
<organism evidence="2 3">
    <name type="scientific">Candidatus Wolfebacteria bacterium RIFOXYB1_FULL_54_12</name>
    <dbReference type="NCBI Taxonomy" id="1802559"/>
    <lineage>
        <taxon>Bacteria</taxon>
        <taxon>Candidatus Wolfeibacteriota</taxon>
    </lineage>
</organism>
<protein>
    <submittedName>
        <fullName evidence="2">Uncharacterized protein</fullName>
    </submittedName>
</protein>
<dbReference type="EMBL" id="MGIT01000003">
    <property type="protein sequence ID" value="OGM92746.1"/>
    <property type="molecule type" value="Genomic_DNA"/>
</dbReference>
<reference evidence="2 3" key="1">
    <citation type="journal article" date="2016" name="Nat. Commun.">
        <title>Thousands of microbial genomes shed light on interconnected biogeochemical processes in an aquifer system.</title>
        <authorList>
            <person name="Anantharaman K."/>
            <person name="Brown C.T."/>
            <person name="Hug L.A."/>
            <person name="Sharon I."/>
            <person name="Castelle C.J."/>
            <person name="Probst A.J."/>
            <person name="Thomas B.C."/>
            <person name="Singh A."/>
            <person name="Wilkins M.J."/>
            <person name="Karaoz U."/>
            <person name="Brodie E.L."/>
            <person name="Williams K.H."/>
            <person name="Hubbard S.S."/>
            <person name="Banfield J.F."/>
        </authorList>
    </citation>
    <scope>NUCLEOTIDE SEQUENCE [LARGE SCALE GENOMIC DNA]</scope>
</reference>
<gene>
    <name evidence="2" type="ORF">A2372_00955</name>
</gene>
<sequence>MAGNKIDFIKRYKELVEKVEKGEIAIGDACYEIGRGMAVRTLRIDPKLEGIMREAEEFESSPKETQGSREERWAKLKSKIESLR</sequence>
<evidence type="ECO:0000313" key="2">
    <source>
        <dbReference type="EMBL" id="OGM92746.1"/>
    </source>
</evidence>
<evidence type="ECO:0000256" key="1">
    <source>
        <dbReference type="SAM" id="MobiDB-lite"/>
    </source>
</evidence>
<dbReference type="Proteomes" id="UP000176422">
    <property type="component" value="Unassembled WGS sequence"/>
</dbReference>